<feature type="domain" description="Leucine-binding protein" evidence="3">
    <location>
        <begin position="63"/>
        <end position="383"/>
    </location>
</feature>
<dbReference type="EMBL" id="CAADFI010000041">
    <property type="protein sequence ID" value="VFJ93280.1"/>
    <property type="molecule type" value="Genomic_DNA"/>
</dbReference>
<accession>A0A450UJP2</accession>
<protein>
    <submittedName>
        <fullName evidence="4">Amino acid/amide ABC transporter substrate-binding protein, HAAT family</fullName>
    </submittedName>
</protein>
<keyword evidence="2" id="KW-0732">Signal</keyword>
<dbReference type="InterPro" id="IPR028081">
    <property type="entry name" value="Leu-bd"/>
</dbReference>
<dbReference type="PROSITE" id="PS51257">
    <property type="entry name" value="PROKAR_LIPOPROTEIN"/>
    <property type="match status" value="1"/>
</dbReference>
<reference evidence="4" key="1">
    <citation type="submission" date="2019-02" db="EMBL/GenBank/DDBJ databases">
        <authorList>
            <person name="Gruber-Vodicka R. H."/>
            <person name="Seah K. B. B."/>
        </authorList>
    </citation>
    <scope>NUCLEOTIDE SEQUENCE</scope>
    <source>
        <strain evidence="6">BECK_SA2B12</strain>
        <strain evidence="4">BECK_SA2B15</strain>
        <strain evidence="5">BECK_SA2B20</strain>
    </source>
</reference>
<dbReference type="InterPro" id="IPR051010">
    <property type="entry name" value="BCAA_transport"/>
</dbReference>
<name>A0A450UJP2_9GAMM</name>
<dbReference type="InterPro" id="IPR028082">
    <property type="entry name" value="Peripla_BP_I"/>
</dbReference>
<dbReference type="Pfam" id="PF13458">
    <property type="entry name" value="Peripla_BP_6"/>
    <property type="match status" value="1"/>
</dbReference>
<comment type="similarity">
    <text evidence="1">Belongs to the leucine-binding protein family.</text>
</comment>
<dbReference type="EMBL" id="CAADFG010000047">
    <property type="protein sequence ID" value="VFJ92714.1"/>
    <property type="molecule type" value="Genomic_DNA"/>
</dbReference>
<dbReference type="CDD" id="cd06344">
    <property type="entry name" value="PBP1_ABC_HAAT-like"/>
    <property type="match status" value="1"/>
</dbReference>
<dbReference type="SUPFAM" id="SSF53822">
    <property type="entry name" value="Periplasmic binding protein-like I"/>
    <property type="match status" value="1"/>
</dbReference>
<evidence type="ECO:0000313" key="6">
    <source>
        <dbReference type="EMBL" id="VFK00433.1"/>
    </source>
</evidence>
<dbReference type="EMBL" id="CAADFJ010000046">
    <property type="protein sequence ID" value="VFK00433.1"/>
    <property type="molecule type" value="Genomic_DNA"/>
</dbReference>
<evidence type="ECO:0000313" key="5">
    <source>
        <dbReference type="EMBL" id="VFJ93280.1"/>
    </source>
</evidence>
<evidence type="ECO:0000256" key="2">
    <source>
        <dbReference type="ARBA" id="ARBA00022729"/>
    </source>
</evidence>
<organism evidence="4">
    <name type="scientific">Candidatus Kentrum eta</name>
    <dbReference type="NCBI Taxonomy" id="2126337"/>
    <lineage>
        <taxon>Bacteria</taxon>
        <taxon>Pseudomonadati</taxon>
        <taxon>Pseudomonadota</taxon>
        <taxon>Gammaproteobacteria</taxon>
        <taxon>Candidatus Kentrum</taxon>
    </lineage>
</organism>
<evidence type="ECO:0000256" key="1">
    <source>
        <dbReference type="ARBA" id="ARBA00010062"/>
    </source>
</evidence>
<dbReference type="Gene3D" id="3.40.50.2300">
    <property type="match status" value="2"/>
</dbReference>
<dbReference type="PANTHER" id="PTHR30483">
    <property type="entry name" value="LEUCINE-SPECIFIC-BINDING PROTEIN"/>
    <property type="match status" value="1"/>
</dbReference>
<sequence>MRNVAYPYIHSTGFWRVFSALVLLGLATGCDNFFRQAEKRAKAADDADEILLAIVDSSSTPSRFAQGAALAIEEFNDSNAIEQKLIAKYYDDEGKIDKTSRLARKLARDEDMAAVIGHLSPATAMVASIIYERAGLVLVTPSPTQVGLVRHGARFIFRNIPSDETFARKAADYVQRHQYKKVAIVHDQELSTRHLAKLFYWAINDTDDVAVTIDQLYFSRATDYQALIARVKSADFDVLFLGSRLPQGANMIKQLRALGISAPIVGGIELDFHQLQDVAGKAAEDTTIITVFNPGRPRDVTRNFVRRFRKKYGAEPDTWAALGYDAVKLLAQAISEGKSHKPLIMATMLRFIKDWQGVTNAYEMTLDGHILTQEVFFKTLKNGAFTFTE</sequence>
<gene>
    <name evidence="4" type="ORF">BECKH772A_GA0070896_100474</name>
    <name evidence="5" type="ORF">BECKH772B_GA0070898_1004113</name>
    <name evidence="6" type="ORF">BECKH772C_GA0070978_100464</name>
</gene>
<dbReference type="PANTHER" id="PTHR30483:SF6">
    <property type="entry name" value="PERIPLASMIC BINDING PROTEIN OF ABC TRANSPORTER FOR NATURAL AMINO ACIDS"/>
    <property type="match status" value="1"/>
</dbReference>
<dbReference type="AlphaFoldDB" id="A0A450UJP2"/>
<proteinExistence type="inferred from homology"/>
<evidence type="ECO:0000259" key="3">
    <source>
        <dbReference type="Pfam" id="PF13458"/>
    </source>
</evidence>
<evidence type="ECO:0000313" key="4">
    <source>
        <dbReference type="EMBL" id="VFJ92714.1"/>
    </source>
</evidence>